<dbReference type="OrthoDB" id="1685715at2759"/>
<organism evidence="2 3">
    <name type="scientific">Vanilla planifolia</name>
    <name type="common">Vanilla</name>
    <dbReference type="NCBI Taxonomy" id="51239"/>
    <lineage>
        <taxon>Eukaryota</taxon>
        <taxon>Viridiplantae</taxon>
        <taxon>Streptophyta</taxon>
        <taxon>Embryophyta</taxon>
        <taxon>Tracheophyta</taxon>
        <taxon>Spermatophyta</taxon>
        <taxon>Magnoliopsida</taxon>
        <taxon>Liliopsida</taxon>
        <taxon>Asparagales</taxon>
        <taxon>Orchidaceae</taxon>
        <taxon>Vanilloideae</taxon>
        <taxon>Vanilleae</taxon>
        <taxon>Vanilla</taxon>
    </lineage>
</organism>
<evidence type="ECO:0000259" key="1">
    <source>
        <dbReference type="PROSITE" id="PS51910"/>
    </source>
</evidence>
<comment type="caution">
    <text evidence="2">The sequence shown here is derived from an EMBL/GenBank/DDBJ whole genome shotgun (WGS) entry which is preliminary data.</text>
</comment>
<dbReference type="InterPro" id="IPR000677">
    <property type="entry name" value="Chitinase-like"/>
</dbReference>
<name>A0A835PF70_VANPL</name>
<dbReference type="PANTHER" id="PTHR46476:SF13">
    <property type="entry name" value="2, PUTATIVE, EXPRESSED-RELATED"/>
    <property type="match status" value="1"/>
</dbReference>
<keyword evidence="3" id="KW-1185">Reference proteome</keyword>
<dbReference type="PANTHER" id="PTHR46476">
    <property type="entry name" value="CHITINASE 2-LIKE"/>
    <property type="match status" value="1"/>
</dbReference>
<protein>
    <recommendedName>
        <fullName evidence="1">GH18 domain-containing protein</fullName>
    </recommendedName>
</protein>
<evidence type="ECO:0000313" key="3">
    <source>
        <dbReference type="Proteomes" id="UP000636800"/>
    </source>
</evidence>
<dbReference type="EMBL" id="JADCNL010000078">
    <property type="protein sequence ID" value="KAG0451036.1"/>
    <property type="molecule type" value="Genomic_DNA"/>
</dbReference>
<accession>A0A835PF70</accession>
<dbReference type="AlphaFoldDB" id="A0A835PF70"/>
<gene>
    <name evidence="2" type="ORF">HPP92_026603</name>
</gene>
<dbReference type="SUPFAM" id="SSF51445">
    <property type="entry name" value="(Trans)glycosidases"/>
    <property type="match status" value="1"/>
</dbReference>
<dbReference type="Proteomes" id="UP000636800">
    <property type="component" value="Unassembled WGS sequence"/>
</dbReference>
<dbReference type="GO" id="GO:0005975">
    <property type="term" value="P:carbohydrate metabolic process"/>
    <property type="evidence" value="ECO:0007669"/>
    <property type="project" value="InterPro"/>
</dbReference>
<dbReference type="PRINTS" id="PR00551">
    <property type="entry name" value="2SGLOBULIN"/>
</dbReference>
<proteinExistence type="predicted"/>
<dbReference type="InterPro" id="IPR017853">
    <property type="entry name" value="GH"/>
</dbReference>
<sequence>MATYPLFPTIGDFNVFWDSSNVSPADVATLKQEHPNVKVALNLGSDSVVGNPVYFNPISVDSSVANAVSSLTTIIQDYHLCGPDAYYEHFKADLTTFSDCIGKLIYKLKRNRVTSFASIAPFDNSNVLSHYQALWTDYRAAINYVNLQFYACDSEMLVVQLLDHYEA</sequence>
<dbReference type="PROSITE" id="PS51910">
    <property type="entry name" value="GH18_2"/>
    <property type="match status" value="1"/>
</dbReference>
<reference evidence="2 3" key="1">
    <citation type="journal article" date="2020" name="Nat. Food">
        <title>A phased Vanilla planifolia genome enables genetic improvement of flavour and production.</title>
        <authorList>
            <person name="Hasing T."/>
            <person name="Tang H."/>
            <person name="Brym M."/>
            <person name="Khazi F."/>
            <person name="Huang T."/>
            <person name="Chambers A.H."/>
        </authorList>
    </citation>
    <scope>NUCLEOTIDE SEQUENCE [LARGE SCALE GENOMIC DNA]</scope>
    <source>
        <tissue evidence="2">Leaf</tissue>
    </source>
</reference>
<feature type="domain" description="GH18" evidence="1">
    <location>
        <begin position="1"/>
        <end position="167"/>
    </location>
</feature>
<dbReference type="InterPro" id="IPR001223">
    <property type="entry name" value="Glyco_hydro18_cat"/>
</dbReference>
<dbReference type="Gene3D" id="3.20.20.80">
    <property type="entry name" value="Glycosidases"/>
    <property type="match status" value="1"/>
</dbReference>
<evidence type="ECO:0000313" key="2">
    <source>
        <dbReference type="EMBL" id="KAG0451036.1"/>
    </source>
</evidence>